<comment type="caution">
    <text evidence="1">The sequence shown here is derived from an EMBL/GenBank/DDBJ whole genome shotgun (WGS) entry which is preliminary data.</text>
</comment>
<protein>
    <submittedName>
        <fullName evidence="1">Uncharacterized protein</fullName>
    </submittedName>
</protein>
<reference evidence="1 2" key="1">
    <citation type="journal article" date="2017" name="Int. J. Syst. Evol. Microbiol.">
        <title>Mucilaginibacterpsychrotolerans sp. nov., isolated from peatlands.</title>
        <authorList>
            <person name="Deng Y."/>
            <person name="Shen L."/>
            <person name="Xu B."/>
            <person name="Liu Y."/>
            <person name="Gu Z."/>
            <person name="Liu H."/>
            <person name="Zhou Y."/>
        </authorList>
    </citation>
    <scope>NUCLEOTIDE SEQUENCE [LARGE SCALE GENOMIC DNA]</scope>
    <source>
        <strain evidence="1 2">NH7-4</strain>
    </source>
</reference>
<dbReference type="RefSeq" id="WP_133230218.1">
    <property type="nucleotide sequence ID" value="NZ_SOZE01000001.1"/>
</dbReference>
<gene>
    <name evidence="1" type="ORF">E2R66_00255</name>
</gene>
<dbReference type="EMBL" id="SOZE01000001">
    <property type="protein sequence ID" value="TFF40651.1"/>
    <property type="molecule type" value="Genomic_DNA"/>
</dbReference>
<evidence type="ECO:0000313" key="1">
    <source>
        <dbReference type="EMBL" id="TFF40651.1"/>
    </source>
</evidence>
<dbReference type="OrthoDB" id="798913at2"/>
<dbReference type="Proteomes" id="UP000297540">
    <property type="component" value="Unassembled WGS sequence"/>
</dbReference>
<evidence type="ECO:0000313" key="2">
    <source>
        <dbReference type="Proteomes" id="UP000297540"/>
    </source>
</evidence>
<dbReference type="AlphaFoldDB" id="A0A4Y8SPP7"/>
<keyword evidence="2" id="KW-1185">Reference proteome</keyword>
<organism evidence="1 2">
    <name type="scientific">Mucilaginibacter psychrotolerans</name>
    <dbReference type="NCBI Taxonomy" id="1524096"/>
    <lineage>
        <taxon>Bacteria</taxon>
        <taxon>Pseudomonadati</taxon>
        <taxon>Bacteroidota</taxon>
        <taxon>Sphingobacteriia</taxon>
        <taxon>Sphingobacteriales</taxon>
        <taxon>Sphingobacteriaceae</taxon>
        <taxon>Mucilaginibacter</taxon>
    </lineage>
</organism>
<proteinExistence type="predicted"/>
<accession>A0A4Y8SPP7</accession>
<sequence length="65" mass="7457">MELVLKNVQKKHLPLIAELAKTLKIELSEPAEDDKYYLAAMEEGRKSPLLNEQEKLDFISSLKSK</sequence>
<name>A0A4Y8SPP7_9SPHI</name>